<evidence type="ECO:0000313" key="2">
    <source>
        <dbReference type="Proteomes" id="UP000887159"/>
    </source>
</evidence>
<dbReference type="Proteomes" id="UP000887159">
    <property type="component" value="Unassembled WGS sequence"/>
</dbReference>
<keyword evidence="2" id="KW-1185">Reference proteome</keyword>
<organism evidence="1 2">
    <name type="scientific">Trichonephila clavipes</name>
    <name type="common">Golden silk orbweaver</name>
    <name type="synonym">Nephila clavipes</name>
    <dbReference type="NCBI Taxonomy" id="2585209"/>
    <lineage>
        <taxon>Eukaryota</taxon>
        <taxon>Metazoa</taxon>
        <taxon>Ecdysozoa</taxon>
        <taxon>Arthropoda</taxon>
        <taxon>Chelicerata</taxon>
        <taxon>Arachnida</taxon>
        <taxon>Araneae</taxon>
        <taxon>Araneomorphae</taxon>
        <taxon>Entelegynae</taxon>
        <taxon>Araneoidea</taxon>
        <taxon>Nephilidae</taxon>
        <taxon>Trichonephila</taxon>
    </lineage>
</organism>
<evidence type="ECO:0000313" key="1">
    <source>
        <dbReference type="EMBL" id="GFY14329.1"/>
    </source>
</evidence>
<gene>
    <name evidence="1" type="ORF">TNCV_1020941</name>
</gene>
<dbReference type="EMBL" id="BMAU01021328">
    <property type="protein sequence ID" value="GFY14329.1"/>
    <property type="molecule type" value="Genomic_DNA"/>
</dbReference>
<name>A0A8X6VIS3_TRICX</name>
<sequence length="87" mass="10051">MWVRCCPRVSVMGVENTLSRKRRLICEQHGGCKKRDLQFVAASTTVKRLDEVQSHILLVTGRAGSEMDAGHYHRESSKRYCMKSRFH</sequence>
<comment type="caution">
    <text evidence="1">The sequence shown here is derived from an EMBL/GenBank/DDBJ whole genome shotgun (WGS) entry which is preliminary data.</text>
</comment>
<accession>A0A8X6VIS3</accession>
<protein>
    <submittedName>
        <fullName evidence="1">Uncharacterized protein</fullName>
    </submittedName>
</protein>
<reference evidence="1" key="1">
    <citation type="submission" date="2020-08" db="EMBL/GenBank/DDBJ databases">
        <title>Multicomponent nature underlies the extraordinary mechanical properties of spider dragline silk.</title>
        <authorList>
            <person name="Kono N."/>
            <person name="Nakamura H."/>
            <person name="Mori M."/>
            <person name="Yoshida Y."/>
            <person name="Ohtoshi R."/>
            <person name="Malay A.D."/>
            <person name="Moran D.A.P."/>
            <person name="Tomita M."/>
            <person name="Numata K."/>
            <person name="Arakawa K."/>
        </authorList>
    </citation>
    <scope>NUCLEOTIDE SEQUENCE</scope>
</reference>
<proteinExistence type="predicted"/>
<dbReference type="AlphaFoldDB" id="A0A8X6VIS3"/>